<feature type="binding site" evidence="7">
    <location>
        <position position="523"/>
    </location>
    <ligand>
        <name>substrate</name>
    </ligand>
</feature>
<evidence type="ECO:0000256" key="6">
    <source>
        <dbReference type="ARBA" id="ARBA00022694"/>
    </source>
</evidence>
<dbReference type="Proteomes" id="UP001589890">
    <property type="component" value="Unassembled WGS sequence"/>
</dbReference>
<keyword evidence="6 7" id="KW-0819">tRNA processing</keyword>
<proteinExistence type="inferred from homology"/>
<evidence type="ECO:0000256" key="7">
    <source>
        <dbReference type="HAMAP-Rule" id="MF_01057"/>
    </source>
</evidence>
<feature type="binding site" evidence="7">
    <location>
        <position position="464"/>
    </location>
    <ligand>
        <name>S-adenosyl-L-methionine</name>
        <dbReference type="ChEBI" id="CHEBI:59789"/>
    </ligand>
</feature>
<dbReference type="HAMAP" id="MF_01057">
    <property type="entry name" value="tRNA_methyltr_TrmB"/>
    <property type="match status" value="1"/>
</dbReference>
<evidence type="ECO:0000256" key="2">
    <source>
        <dbReference type="ARBA" id="ARBA00003015"/>
    </source>
</evidence>
<dbReference type="EMBL" id="JBHLTC010000022">
    <property type="protein sequence ID" value="MFC0626086.1"/>
    <property type="molecule type" value="Genomic_DNA"/>
</dbReference>
<evidence type="ECO:0000256" key="4">
    <source>
        <dbReference type="ARBA" id="ARBA00022679"/>
    </source>
</evidence>
<evidence type="ECO:0000256" key="5">
    <source>
        <dbReference type="ARBA" id="ARBA00022691"/>
    </source>
</evidence>
<dbReference type="InterPro" id="IPR017853">
    <property type="entry name" value="GH"/>
</dbReference>
<dbReference type="PANTHER" id="PTHR23417:SF14">
    <property type="entry name" value="PENTACOTRIPEPTIDE-REPEAT REGION OF PRORP DOMAIN-CONTAINING PROTEIN"/>
    <property type="match status" value="1"/>
</dbReference>
<dbReference type="Gene3D" id="3.40.50.150">
    <property type="entry name" value="Vaccinia Virus protein VP39"/>
    <property type="match status" value="1"/>
</dbReference>
<keyword evidence="9" id="KW-1185">Reference proteome</keyword>
<keyword evidence="3 7" id="KW-0489">Methyltransferase</keyword>
<feature type="binding site" evidence="7">
    <location>
        <position position="412"/>
    </location>
    <ligand>
        <name>S-adenosyl-L-methionine</name>
        <dbReference type="ChEBI" id="CHEBI:59789"/>
    </ligand>
</feature>
<keyword evidence="5 7" id="KW-0949">S-adenosyl-L-methionine</keyword>
<comment type="pathway">
    <text evidence="7">tRNA modification; N(7)-methylguanine-tRNA biosynthesis.</text>
</comment>
<gene>
    <name evidence="7 8" type="primary">trmB</name>
    <name evidence="8" type="ORF">ACFFGN_18550</name>
</gene>
<dbReference type="RefSeq" id="WP_380049184.1">
    <property type="nucleotide sequence ID" value="NZ_JBHLTC010000022.1"/>
</dbReference>
<dbReference type="EC" id="2.1.1.33" evidence="7"/>
<evidence type="ECO:0000313" key="8">
    <source>
        <dbReference type="EMBL" id="MFC0626086.1"/>
    </source>
</evidence>
<reference evidence="8 9" key="1">
    <citation type="submission" date="2024-09" db="EMBL/GenBank/DDBJ databases">
        <authorList>
            <person name="Sun Q."/>
            <person name="Mori K."/>
        </authorList>
    </citation>
    <scope>NUCLEOTIDE SEQUENCE [LARGE SCALE GENOMIC DNA]</scope>
    <source>
        <strain evidence="8 9">CGMCC 1.15906</strain>
    </source>
</reference>
<feature type="binding site" evidence="7">
    <location>
        <begin position="558"/>
        <end position="561"/>
    </location>
    <ligand>
        <name>substrate</name>
    </ligand>
</feature>
<dbReference type="GO" id="GO:0008176">
    <property type="term" value="F:tRNA (guanine(46)-N7)-methyltransferase activity"/>
    <property type="evidence" value="ECO:0007669"/>
    <property type="project" value="UniProtKB-EC"/>
</dbReference>
<accession>A0ABV6QN66</accession>
<comment type="catalytic activity">
    <reaction evidence="1 7">
        <text>guanosine(46) in tRNA + S-adenosyl-L-methionine = N(7)-methylguanosine(46) in tRNA + S-adenosyl-L-homocysteine</text>
        <dbReference type="Rhea" id="RHEA:42708"/>
        <dbReference type="Rhea" id="RHEA-COMP:10188"/>
        <dbReference type="Rhea" id="RHEA-COMP:10189"/>
        <dbReference type="ChEBI" id="CHEBI:57856"/>
        <dbReference type="ChEBI" id="CHEBI:59789"/>
        <dbReference type="ChEBI" id="CHEBI:74269"/>
        <dbReference type="ChEBI" id="CHEBI:74480"/>
        <dbReference type="EC" id="2.1.1.33"/>
    </reaction>
</comment>
<comment type="function">
    <text evidence="2 7">Catalyzes the formation of N(7)-methylguanine at position 46 (m7G46) in tRNA.</text>
</comment>
<dbReference type="Gene3D" id="3.20.20.80">
    <property type="entry name" value="Glycosidases"/>
    <property type="match status" value="1"/>
</dbReference>
<sequence length="580" mass="64565">MLDVRGISYVLCDEPADVVRRDLRAISGDLHCTTVMLLGADANRLAEAAEVALGIGLDVYVRPYLENARASEVLAHLGGVALVAERLRVAYPGQVTLLVGSEFSLTSKGMLPGPALFLRLQVLIRPRLRRLYDRRITRKLNRLLGAALTVARQHFTGPITYASGYWENVDWSGFDLVGVNLYRMGDDHTAYEDRLRRLVKESERPVVVTEFGCGAFVGADRRGPGSFLIVNWFSDPPRIKDGFVRDEQTQAGYLGELIELYARSGVHGCFVYTFASPGFPHRVNPAVDLDMAGFGVVKTSPDDPGQWQPKAAFHEVANRYARPLTRQLPGPASARADSEGGRSTKYAGVVETKERRRLDVVSHVQRSTRMTAGQQRAWTEIWPRIGRRLTDIPPGPVDFDSWFGRSAPVVLEIGSGMGDSTAKLAAAAPELNHLAAEVYQAGHGQLMLWAERAEISNLRLLLGDAVIFLMDHVPAGTLHGVRIYFPDPWPKKRHHKRRLIQPDFVALVASKLAPGGTLHLATDWAEYADQMLAVCTAEPLLENQYDTWAPRPKWRPITKFETRAHRESRPTQDLIFTRRA</sequence>
<evidence type="ECO:0000256" key="3">
    <source>
        <dbReference type="ARBA" id="ARBA00022603"/>
    </source>
</evidence>
<evidence type="ECO:0000313" key="9">
    <source>
        <dbReference type="Proteomes" id="UP001589890"/>
    </source>
</evidence>
<dbReference type="PROSITE" id="PS51625">
    <property type="entry name" value="SAM_MT_TRMB"/>
    <property type="match status" value="1"/>
</dbReference>
<dbReference type="InterPro" id="IPR055361">
    <property type="entry name" value="tRNA_methyltr_TrmB_bact"/>
</dbReference>
<dbReference type="SUPFAM" id="SSF51445">
    <property type="entry name" value="(Trans)glycosidases"/>
    <property type="match status" value="1"/>
</dbReference>
<feature type="binding site" evidence="7">
    <location>
        <position position="437"/>
    </location>
    <ligand>
        <name>S-adenosyl-L-methionine</name>
        <dbReference type="ChEBI" id="CHEBI:59789"/>
    </ligand>
</feature>
<dbReference type="PANTHER" id="PTHR23417">
    <property type="entry name" value="3-DEOXY-D-MANNO-OCTULOSONIC-ACID TRANSFERASE/TRNA GUANINE-N 7 - -METHYLTRANSFERASE"/>
    <property type="match status" value="1"/>
</dbReference>
<evidence type="ECO:0000256" key="1">
    <source>
        <dbReference type="ARBA" id="ARBA00000142"/>
    </source>
</evidence>
<name>A0ABV6QN66_9ACTN</name>
<feature type="binding site" evidence="7">
    <location>
        <position position="487"/>
    </location>
    <ligand>
        <name>S-adenosyl-L-methionine</name>
        <dbReference type="ChEBI" id="CHEBI:59789"/>
    </ligand>
</feature>
<keyword evidence="4 7" id="KW-0808">Transferase</keyword>
<dbReference type="InterPro" id="IPR029063">
    <property type="entry name" value="SAM-dependent_MTases_sf"/>
</dbReference>
<comment type="caution">
    <text evidence="8">The sequence shown here is derived from an EMBL/GenBank/DDBJ whole genome shotgun (WGS) entry which is preliminary data.</text>
</comment>
<feature type="binding site" evidence="7">
    <location>
        <position position="491"/>
    </location>
    <ligand>
        <name>substrate</name>
    </ligand>
</feature>
<organism evidence="8 9">
    <name type="scientific">Kribbella deserti</name>
    <dbReference type="NCBI Taxonomy" id="1926257"/>
    <lineage>
        <taxon>Bacteria</taxon>
        <taxon>Bacillati</taxon>
        <taxon>Actinomycetota</taxon>
        <taxon>Actinomycetes</taxon>
        <taxon>Propionibacteriales</taxon>
        <taxon>Kribbellaceae</taxon>
        <taxon>Kribbella</taxon>
    </lineage>
</organism>
<comment type="caution">
    <text evidence="7">Lacks conserved residue(s) required for the propagation of feature annotation.</text>
</comment>
<dbReference type="SUPFAM" id="SSF53335">
    <property type="entry name" value="S-adenosyl-L-methionine-dependent methyltransferases"/>
    <property type="match status" value="1"/>
</dbReference>
<dbReference type="NCBIfam" id="TIGR00091">
    <property type="entry name" value="tRNA (guanosine(46)-N7)-methyltransferase TrmB"/>
    <property type="match status" value="1"/>
</dbReference>
<dbReference type="Pfam" id="PF02390">
    <property type="entry name" value="Methyltransf_4"/>
    <property type="match status" value="1"/>
</dbReference>
<comment type="similarity">
    <text evidence="7">Belongs to the class I-like SAM-binding methyltransferase superfamily. TrmB family.</text>
</comment>
<dbReference type="InterPro" id="IPR003358">
    <property type="entry name" value="tRNA_(Gua-N-7)_MeTrfase_Trmb"/>
</dbReference>
<protein>
    <recommendedName>
        <fullName evidence="7">tRNA (guanine-N(7)-)-methyltransferase</fullName>
        <ecNumber evidence="7">2.1.1.33</ecNumber>
    </recommendedName>
    <alternativeName>
        <fullName evidence="7">tRNA (guanine(46)-N(7))-methyltransferase</fullName>
    </alternativeName>
    <alternativeName>
        <fullName evidence="7">tRNA(m7G46)-methyltransferase</fullName>
    </alternativeName>
</protein>